<dbReference type="Proteomes" id="UP000240542">
    <property type="component" value="Unassembled WGS sequence"/>
</dbReference>
<name>A0A2P8D558_9ACTN</name>
<dbReference type="EMBL" id="PYGA01000018">
    <property type="protein sequence ID" value="PSK92356.1"/>
    <property type="molecule type" value="Genomic_DNA"/>
</dbReference>
<sequence length="415" mass="46248">MSSDSTTVWEQIADRSDGFEEQCLLRAPFRSPPCRLDDLTRLIRSLSEDPDYAMVTRMLDVTVEGNRRASLKPLVLDDPPKPGEGLAEWSARVFDGRPFGLMVNAVERWSETLARAGAEFFAPARSEFGIPQLSFRISLFLGNYGFTPSGVHRDIGRSERVFHYNAGPGRKSFHSWPVDRYRELTGSTRPSHDPEPLLPYGTGHTMEPGDVLLLNVSRFHVGRSDELAATVGLEMSKMPPGEVLKEATSSVLTGLLRERSAPLHDTEFWSEPWDYTDTAWADLPESGLDAWVREAVDSHIARQRSNLGFSTAPVPLNGVGTDDLRPAAVRLARPFPLVLVEHPDHAEIFVRGVRLKVPRDGISELVDELSSGRELEVADVVRRRRNPDLALKLLTTLVRLRGIDLVRPDCAEGAR</sequence>
<reference evidence="1 2" key="1">
    <citation type="submission" date="2018-03" db="EMBL/GenBank/DDBJ databases">
        <title>Genomic Encyclopedia of Archaeal and Bacterial Type Strains, Phase II (KMG-II): from individual species to whole genera.</title>
        <authorList>
            <person name="Goeker M."/>
        </authorList>
    </citation>
    <scope>NUCLEOTIDE SEQUENCE [LARGE SCALE GENOMIC DNA]</scope>
    <source>
        <strain evidence="1 2">DSM 45312</strain>
    </source>
</reference>
<dbReference type="RefSeq" id="WP_106585360.1">
    <property type="nucleotide sequence ID" value="NZ_PYGA01000018.1"/>
</dbReference>
<dbReference type="AlphaFoldDB" id="A0A2P8D558"/>
<proteinExistence type="predicted"/>
<gene>
    <name evidence="1" type="ORF">CLV63_118117</name>
</gene>
<organism evidence="1 2">
    <name type="scientific">Murinocardiopsis flavida</name>
    <dbReference type="NCBI Taxonomy" id="645275"/>
    <lineage>
        <taxon>Bacteria</taxon>
        <taxon>Bacillati</taxon>
        <taxon>Actinomycetota</taxon>
        <taxon>Actinomycetes</taxon>
        <taxon>Streptosporangiales</taxon>
        <taxon>Nocardiopsidaceae</taxon>
        <taxon>Murinocardiopsis</taxon>
    </lineage>
</organism>
<dbReference type="OrthoDB" id="4518480at2"/>
<keyword evidence="2" id="KW-1185">Reference proteome</keyword>
<protein>
    <submittedName>
        <fullName evidence="1">Uncharacterized protein</fullName>
    </submittedName>
</protein>
<evidence type="ECO:0000313" key="1">
    <source>
        <dbReference type="EMBL" id="PSK92356.1"/>
    </source>
</evidence>
<accession>A0A2P8D558</accession>
<evidence type="ECO:0000313" key="2">
    <source>
        <dbReference type="Proteomes" id="UP000240542"/>
    </source>
</evidence>
<comment type="caution">
    <text evidence="1">The sequence shown here is derived from an EMBL/GenBank/DDBJ whole genome shotgun (WGS) entry which is preliminary data.</text>
</comment>